<feature type="domain" description="Copper type II ascorbate-dependent monooxygenase C-terminal" evidence="2">
    <location>
        <begin position="322"/>
        <end position="389"/>
    </location>
</feature>
<keyword evidence="4" id="KW-1185">Reference proteome</keyword>
<dbReference type="EMBL" id="FOBB01000005">
    <property type="protein sequence ID" value="SEM59436.1"/>
    <property type="molecule type" value="Genomic_DNA"/>
</dbReference>
<organism evidence="3 4">
    <name type="scientific">Chitinophaga rupis</name>
    <dbReference type="NCBI Taxonomy" id="573321"/>
    <lineage>
        <taxon>Bacteria</taxon>
        <taxon>Pseudomonadati</taxon>
        <taxon>Bacteroidota</taxon>
        <taxon>Chitinophagia</taxon>
        <taxon>Chitinophagales</taxon>
        <taxon>Chitinophagaceae</taxon>
        <taxon>Chitinophaga</taxon>
    </lineage>
</organism>
<evidence type="ECO:0000313" key="4">
    <source>
        <dbReference type="Proteomes" id="UP000198984"/>
    </source>
</evidence>
<name>A0A1H7ZM99_9BACT</name>
<proteinExistence type="predicted"/>
<dbReference type="SUPFAM" id="SSF46626">
    <property type="entry name" value="Cytochrome c"/>
    <property type="match status" value="1"/>
</dbReference>
<accession>A0A1H7ZM99</accession>
<dbReference type="RefSeq" id="WP_202909311.1">
    <property type="nucleotide sequence ID" value="NZ_FOBB01000005.1"/>
</dbReference>
<dbReference type="Gene3D" id="2.60.120.230">
    <property type="match status" value="1"/>
</dbReference>
<keyword evidence="3" id="KW-0503">Monooxygenase</keyword>
<keyword evidence="3" id="KW-0560">Oxidoreductase</keyword>
<dbReference type="GO" id="GO:0016715">
    <property type="term" value="F:oxidoreductase activity, acting on paired donors, with incorporation or reduction of molecular oxygen, reduced ascorbate as one donor, and incorporation of one atom of oxygen"/>
    <property type="evidence" value="ECO:0007669"/>
    <property type="project" value="InterPro"/>
</dbReference>
<dbReference type="Proteomes" id="UP000198984">
    <property type="component" value="Unassembled WGS sequence"/>
</dbReference>
<dbReference type="GO" id="GO:0020037">
    <property type="term" value="F:heme binding"/>
    <property type="evidence" value="ECO:0007669"/>
    <property type="project" value="InterPro"/>
</dbReference>
<sequence>MPARLFTIVFLFTFTALRAQTYYDVEPVLVRKCGVCHNPGEAAPFPLLNYEDFTKRLPFIKKVISTGYMPPWQADTAYSHFANQRGLTAEEKQAILAWIDHKAPKGKAPKNAPVLNTNAGKLLNGRAPDLVLKSKIPFTVKGNNKERFIEYKVPFELPAGKSVEAIEFVTNNKKIIHHVNYGFYSVADSSVDLDAGLSTIDTDEEPQNRSAFDQLKRTMVYYTGWIPGASAEYYPNDFGWTFPKRGVVIFTTHYAPIAADEQSIVGVNMYFKDAPVKRPVRIISIGSGGVGERDIDPIFMIPPDQVKTFELKMRTPEEQSLLYVWPHMHYLGKSFEAFVVTPGNDTIHLVKIPQWDFRWQELYRFKKPVKIPRGSVIYMKGTYDNTKDNPFNPSDPPKYVFSKGSMRSDDEMFTLLLIYAQYNLGDESIDLE</sequence>
<keyword evidence="1" id="KW-1015">Disulfide bond</keyword>
<dbReference type="InterPro" id="IPR008977">
    <property type="entry name" value="PHM/PNGase_F_dom_sf"/>
</dbReference>
<evidence type="ECO:0000256" key="1">
    <source>
        <dbReference type="ARBA" id="ARBA00023157"/>
    </source>
</evidence>
<dbReference type="STRING" id="573321.SAMN04488505_105136"/>
<gene>
    <name evidence="3" type="ORF">SAMN04488505_105136</name>
</gene>
<reference evidence="3 4" key="1">
    <citation type="submission" date="2016-10" db="EMBL/GenBank/DDBJ databases">
        <authorList>
            <person name="de Groot N.N."/>
        </authorList>
    </citation>
    <scope>NUCLEOTIDE SEQUENCE [LARGE SCALE GENOMIC DNA]</scope>
    <source>
        <strain evidence="3 4">DSM 21039</strain>
    </source>
</reference>
<dbReference type="Pfam" id="PF03712">
    <property type="entry name" value="Cu2_monoox_C"/>
    <property type="match status" value="1"/>
</dbReference>
<evidence type="ECO:0000259" key="2">
    <source>
        <dbReference type="Pfam" id="PF03712"/>
    </source>
</evidence>
<dbReference type="InterPro" id="IPR024548">
    <property type="entry name" value="Cu2_monoox_C"/>
</dbReference>
<dbReference type="AlphaFoldDB" id="A0A1H7ZM99"/>
<dbReference type="GO" id="GO:0009055">
    <property type="term" value="F:electron transfer activity"/>
    <property type="evidence" value="ECO:0007669"/>
    <property type="project" value="InterPro"/>
</dbReference>
<dbReference type="InterPro" id="IPR014784">
    <property type="entry name" value="Cu2_ascorb_mOase-like_C"/>
</dbReference>
<dbReference type="SUPFAM" id="SSF49742">
    <property type="entry name" value="PHM/PNGase F"/>
    <property type="match status" value="2"/>
</dbReference>
<dbReference type="InterPro" id="IPR036909">
    <property type="entry name" value="Cyt_c-like_dom_sf"/>
</dbReference>
<evidence type="ECO:0000313" key="3">
    <source>
        <dbReference type="EMBL" id="SEM59436.1"/>
    </source>
</evidence>
<protein>
    <submittedName>
        <fullName evidence="3">Copper type II ascorbate-dependent monooxygenase, C-terminal domain</fullName>
    </submittedName>
</protein>